<dbReference type="AlphaFoldDB" id="A0A0G3H116"/>
<reference evidence="3" key="2">
    <citation type="submission" date="2015-05" db="EMBL/GenBank/DDBJ databases">
        <title>Complete genome sequence of Corynebacterium mustelae DSM 45274, isolated from various tissues of a male ferret with lethal sepsis.</title>
        <authorList>
            <person name="Ruckert C."/>
            <person name="Albersmeier A."/>
            <person name="Winkler A."/>
            <person name="Tauch A."/>
        </authorList>
    </citation>
    <scope>NUCLEOTIDE SEQUENCE [LARGE SCALE GENOMIC DNA]</scope>
    <source>
        <strain evidence="3">DSM 45274</strain>
    </source>
</reference>
<feature type="region of interest" description="Disordered" evidence="1">
    <location>
        <begin position="87"/>
        <end position="106"/>
    </location>
</feature>
<sequence>MTYQLPAQLIHDIISDLPTRLKKRADALAQDAQTWTISDAPLTITIGTNTVTFSENELACDCLLSPKCAHCGAVALAADVADDTPIAAATPDSKPQEETVPALSTSEQQAALRTASDLIQPVLTELITYGLPALSPLSYAQLVAAVHHARTHKLYRLERALTAVVTVRNRIRGGNQRTGPRRQAITQAFGNLLQIAHLISHQPDNPATIGVARRSYTELTPGRDDGTFTPIFAEPVVTDSGFAGVVVTLADKTGKLYTVGKTPPGTLNDVAKVWHGPVRLGDINTSFTELSTRTVIISGGSASTDGRIGSGKNIRAAQGRAVTCGDVATIPGVDTVTGTPSYADLAKISFGPGSDYFFSRTATQCGVAGLVADVLDAETITLVVHDRIIKAVWIDETRLIPGLDRRGADIAVVSPNKELGYIDPSPTTVVYSWLQRIALQGQSGVHHEQLKTDRAQLRAMNAPTGAELLERIATHYTIPHITALAFYCLGN</sequence>
<dbReference type="Proteomes" id="UP000035199">
    <property type="component" value="Chromosome"/>
</dbReference>
<name>A0A0G3H116_9CORY</name>
<dbReference type="STRING" id="571915.CMUST_10695"/>
<evidence type="ECO:0000313" key="2">
    <source>
        <dbReference type="EMBL" id="AKK06455.1"/>
    </source>
</evidence>
<evidence type="ECO:0008006" key="4">
    <source>
        <dbReference type="Google" id="ProtNLM"/>
    </source>
</evidence>
<evidence type="ECO:0000313" key="3">
    <source>
        <dbReference type="Proteomes" id="UP000035199"/>
    </source>
</evidence>
<gene>
    <name evidence="2" type="ORF">CMUST_10695</name>
</gene>
<reference evidence="2 3" key="1">
    <citation type="journal article" date="2015" name="Genome Announc.">
        <title>Complete Genome Sequence of the Type Strain Corynebacterium mustelae DSM 45274, Isolated from Various Tissues of a Male Ferret with Lethal Sepsis.</title>
        <authorList>
            <person name="Ruckert C."/>
            <person name="Eimer J."/>
            <person name="Winkler A."/>
            <person name="Tauch A."/>
        </authorList>
    </citation>
    <scope>NUCLEOTIDE SEQUENCE [LARGE SCALE GENOMIC DNA]</scope>
    <source>
        <strain evidence="2 3">DSM 45274</strain>
    </source>
</reference>
<dbReference type="PATRIC" id="fig|571915.4.peg.2276"/>
<proteinExistence type="predicted"/>
<dbReference type="EMBL" id="CP011542">
    <property type="protein sequence ID" value="AKK06455.1"/>
    <property type="molecule type" value="Genomic_DNA"/>
</dbReference>
<keyword evidence="3" id="KW-1185">Reference proteome</keyword>
<evidence type="ECO:0000256" key="1">
    <source>
        <dbReference type="SAM" id="MobiDB-lite"/>
    </source>
</evidence>
<dbReference type="KEGG" id="cmv:CMUST_10695"/>
<dbReference type="RefSeq" id="WP_047262480.1">
    <property type="nucleotide sequence ID" value="NZ_CP011542.1"/>
</dbReference>
<protein>
    <recommendedName>
        <fullName evidence="4">SWIM-type domain-containing protein</fullName>
    </recommendedName>
</protein>
<dbReference type="OrthoDB" id="246789at2"/>
<accession>A0A0G3H116</accession>
<organism evidence="2 3">
    <name type="scientific">Corynebacterium mustelae</name>
    <dbReference type="NCBI Taxonomy" id="571915"/>
    <lineage>
        <taxon>Bacteria</taxon>
        <taxon>Bacillati</taxon>
        <taxon>Actinomycetota</taxon>
        <taxon>Actinomycetes</taxon>
        <taxon>Mycobacteriales</taxon>
        <taxon>Corynebacteriaceae</taxon>
        <taxon>Corynebacterium</taxon>
    </lineage>
</organism>